<feature type="compositionally biased region" description="Basic residues" evidence="6">
    <location>
        <begin position="9"/>
        <end position="22"/>
    </location>
</feature>
<evidence type="ECO:0000256" key="1">
    <source>
        <dbReference type="ARBA" id="ARBA00004604"/>
    </source>
</evidence>
<comment type="caution">
    <text evidence="7">The sequence shown here is derived from an EMBL/GenBank/DDBJ whole genome shotgun (WGS) entry which is preliminary data.</text>
</comment>
<sequence>MASFEKAKKSYQRFHKERGQVKSRKQYGLLEKHKDYVLRARDYHKKQNSLKLLKEKALNRNPDEFYFKMISNKTKDGVHTVKRINKKHTAEALKLMKTQDINYINSKRFMEAKKIEKLQANLHLLGDEDNSNPPNQHIIFVDSKKEAQSFDAAAHFDTVPELVSRTYNRPRKETLKKHLIQTPDDQIVQRLEKQRHRCYEELRERIEREKKMKTVSEELELQKHLMGKGRRTKIQNDDKSTPVYRWKKERKR</sequence>
<evidence type="ECO:0000256" key="3">
    <source>
        <dbReference type="ARBA" id="ARBA00022552"/>
    </source>
</evidence>
<keyword evidence="7" id="KW-0687">Ribonucleoprotein</keyword>
<dbReference type="Proteomes" id="UP001163046">
    <property type="component" value="Unassembled WGS sequence"/>
</dbReference>
<evidence type="ECO:0000256" key="6">
    <source>
        <dbReference type="SAM" id="MobiDB-lite"/>
    </source>
</evidence>
<gene>
    <name evidence="7" type="primary">UTP11L</name>
    <name evidence="7" type="ORF">OS493_000206</name>
</gene>
<evidence type="ECO:0000313" key="7">
    <source>
        <dbReference type="EMBL" id="KAJ7394397.1"/>
    </source>
</evidence>
<protein>
    <recommendedName>
        <fullName evidence="5">U3 small nucleolar RNA-associated protein 11</fullName>
        <shortName evidence="5">U3 snoRNA-associated protein 11</shortName>
    </recommendedName>
</protein>
<comment type="similarity">
    <text evidence="2 5">Belongs to the UTP11 family.</text>
</comment>
<proteinExistence type="inferred from homology"/>
<dbReference type="AlphaFoldDB" id="A0A9X0A6T0"/>
<keyword evidence="3 5" id="KW-0698">rRNA processing</keyword>
<evidence type="ECO:0000256" key="2">
    <source>
        <dbReference type="ARBA" id="ARBA00008105"/>
    </source>
</evidence>
<dbReference type="PIRSF" id="PIRSF015952">
    <property type="entry name" value="U3snoRNP11"/>
    <property type="match status" value="1"/>
</dbReference>
<evidence type="ECO:0000256" key="5">
    <source>
        <dbReference type="PIRNR" id="PIRNR015952"/>
    </source>
</evidence>
<dbReference type="PANTHER" id="PTHR12838">
    <property type="entry name" value="U3 SMALL NUCLEOLAR RNA-ASSOCIATED PROTEIN 11"/>
    <property type="match status" value="1"/>
</dbReference>
<name>A0A9X0A6T0_9CNID</name>
<comment type="subcellular location">
    <subcellularLocation>
        <location evidence="1 5">Nucleus</location>
        <location evidence="1 5">Nucleolus</location>
    </subcellularLocation>
</comment>
<dbReference type="GO" id="GO:0032040">
    <property type="term" value="C:small-subunit processome"/>
    <property type="evidence" value="ECO:0007669"/>
    <property type="project" value="UniProtKB-UniRule"/>
</dbReference>
<dbReference type="PANTHER" id="PTHR12838:SF0">
    <property type="entry name" value="U3 SMALL NUCLEOLAR RNA-ASSOCIATED PROTEIN 11-RELATED"/>
    <property type="match status" value="1"/>
</dbReference>
<organism evidence="7 8">
    <name type="scientific">Desmophyllum pertusum</name>
    <dbReference type="NCBI Taxonomy" id="174260"/>
    <lineage>
        <taxon>Eukaryota</taxon>
        <taxon>Metazoa</taxon>
        <taxon>Cnidaria</taxon>
        <taxon>Anthozoa</taxon>
        <taxon>Hexacorallia</taxon>
        <taxon>Scleractinia</taxon>
        <taxon>Caryophylliina</taxon>
        <taxon>Caryophylliidae</taxon>
        <taxon>Desmophyllum</taxon>
    </lineage>
</organism>
<dbReference type="OrthoDB" id="29058at2759"/>
<comment type="subunit">
    <text evidence="5">Component of the ribosomal small subunit (SSU) processome.</text>
</comment>
<keyword evidence="8" id="KW-1185">Reference proteome</keyword>
<dbReference type="EMBL" id="MU825396">
    <property type="protein sequence ID" value="KAJ7394397.1"/>
    <property type="molecule type" value="Genomic_DNA"/>
</dbReference>
<keyword evidence="4 5" id="KW-0539">Nucleus</keyword>
<dbReference type="GO" id="GO:0006364">
    <property type="term" value="P:rRNA processing"/>
    <property type="evidence" value="ECO:0007669"/>
    <property type="project" value="UniProtKB-UniRule"/>
</dbReference>
<reference evidence="7" key="1">
    <citation type="submission" date="2023-01" db="EMBL/GenBank/DDBJ databases">
        <title>Genome assembly of the deep-sea coral Lophelia pertusa.</title>
        <authorList>
            <person name="Herrera S."/>
            <person name="Cordes E."/>
        </authorList>
    </citation>
    <scope>NUCLEOTIDE SEQUENCE</scope>
    <source>
        <strain evidence="7">USNM1676648</strain>
        <tissue evidence="7">Polyp</tissue>
    </source>
</reference>
<feature type="region of interest" description="Disordered" evidence="6">
    <location>
        <begin position="1"/>
        <end position="22"/>
    </location>
</feature>
<feature type="region of interest" description="Disordered" evidence="6">
    <location>
        <begin position="225"/>
        <end position="252"/>
    </location>
</feature>
<dbReference type="InterPro" id="IPR007144">
    <property type="entry name" value="SSU_processome_Utp11"/>
</dbReference>
<evidence type="ECO:0000313" key="8">
    <source>
        <dbReference type="Proteomes" id="UP001163046"/>
    </source>
</evidence>
<dbReference type="Pfam" id="PF03998">
    <property type="entry name" value="Utp11"/>
    <property type="match status" value="1"/>
</dbReference>
<accession>A0A9X0A6T0</accession>
<comment type="function">
    <text evidence="5">Involved in nucleolar processing of pre-18S ribosomal RNA.</text>
</comment>
<evidence type="ECO:0000256" key="4">
    <source>
        <dbReference type="ARBA" id="ARBA00023242"/>
    </source>
</evidence>